<accession>A0A934NJU2</accession>
<dbReference type="PROSITE" id="PS51257">
    <property type="entry name" value="PROKAR_LIPOPROTEIN"/>
    <property type="match status" value="1"/>
</dbReference>
<proteinExistence type="predicted"/>
<evidence type="ECO:0000313" key="3">
    <source>
        <dbReference type="EMBL" id="MBJ7610059.1"/>
    </source>
</evidence>
<evidence type="ECO:0000256" key="2">
    <source>
        <dbReference type="SAM" id="SignalP"/>
    </source>
</evidence>
<feature type="signal peptide" evidence="2">
    <location>
        <begin position="1"/>
        <end position="31"/>
    </location>
</feature>
<evidence type="ECO:0000256" key="1">
    <source>
        <dbReference type="SAM" id="MobiDB-lite"/>
    </source>
</evidence>
<protein>
    <submittedName>
        <fullName evidence="3">Uncharacterized protein</fullName>
    </submittedName>
</protein>
<dbReference type="Proteomes" id="UP000614410">
    <property type="component" value="Unassembled WGS sequence"/>
</dbReference>
<name>A0A934NJU2_9BACT</name>
<sequence length="241" mass="24688">MRRAHVTAQACFVIAGSYVILLGAGCGSTAASTTSPTVTRTVTPVPGPQRPSDARQAVLEAIARTAGFTDVTYDQANSQTSGGTVTSASGTITATRNPPRTQARTVAGSGTSIGSIQDLSAGTICTTSQGGLPQRYTGQSTMAETVDPFYDLKADGSAWAYQTDAVVNGQVQWHVTGKLSPTLPPPSMLISGAVEAFIDSHTGKIVKAVETFAVSSGGVTSQSVQTYSNFVYNTGATVAPC</sequence>
<gene>
    <name evidence="3" type="ORF">JF887_11610</name>
</gene>
<keyword evidence="2" id="KW-0732">Signal</keyword>
<reference evidence="3 4" key="1">
    <citation type="submission" date="2020-10" db="EMBL/GenBank/DDBJ databases">
        <title>Ca. Dormibacterota MAGs.</title>
        <authorList>
            <person name="Montgomery K."/>
        </authorList>
    </citation>
    <scope>NUCLEOTIDE SEQUENCE [LARGE SCALE GENOMIC DNA]</scope>
    <source>
        <strain evidence="3">Mitchell_Peninsula_5</strain>
    </source>
</reference>
<feature type="compositionally biased region" description="Low complexity" evidence="1">
    <location>
        <begin position="29"/>
        <end position="44"/>
    </location>
</feature>
<evidence type="ECO:0000313" key="4">
    <source>
        <dbReference type="Proteomes" id="UP000614410"/>
    </source>
</evidence>
<dbReference type="EMBL" id="JAEKNN010000054">
    <property type="protein sequence ID" value="MBJ7610059.1"/>
    <property type="molecule type" value="Genomic_DNA"/>
</dbReference>
<comment type="caution">
    <text evidence="3">The sequence shown here is derived from an EMBL/GenBank/DDBJ whole genome shotgun (WGS) entry which is preliminary data.</text>
</comment>
<feature type="region of interest" description="Disordered" evidence="1">
    <location>
        <begin position="29"/>
        <end position="52"/>
    </location>
</feature>
<feature type="compositionally biased region" description="Polar residues" evidence="1">
    <location>
        <begin position="96"/>
        <end position="109"/>
    </location>
</feature>
<feature type="compositionally biased region" description="Low complexity" evidence="1">
    <location>
        <begin position="80"/>
        <end position="95"/>
    </location>
</feature>
<organism evidence="3 4">
    <name type="scientific">Candidatus Amunia macphersoniae</name>
    <dbReference type="NCBI Taxonomy" id="3127014"/>
    <lineage>
        <taxon>Bacteria</taxon>
        <taxon>Bacillati</taxon>
        <taxon>Candidatus Dormiibacterota</taxon>
        <taxon>Candidatus Dormibacteria</taxon>
        <taxon>Candidatus Aeolococcales</taxon>
        <taxon>Candidatus Aeolococcaceae</taxon>
        <taxon>Candidatus Amunia</taxon>
    </lineage>
</organism>
<feature type="region of interest" description="Disordered" evidence="1">
    <location>
        <begin position="74"/>
        <end position="109"/>
    </location>
</feature>
<feature type="chain" id="PRO_5037979368" evidence="2">
    <location>
        <begin position="32"/>
        <end position="241"/>
    </location>
</feature>
<dbReference type="AlphaFoldDB" id="A0A934NJU2"/>